<keyword evidence="2" id="KW-1003">Cell membrane</keyword>
<reference evidence="8" key="1">
    <citation type="journal article" date="2014" name="Front. Microbiol.">
        <title>High frequency of phylogenetically diverse reductive dehalogenase-homologous genes in deep subseafloor sedimentary metagenomes.</title>
        <authorList>
            <person name="Kawai M."/>
            <person name="Futagami T."/>
            <person name="Toyoda A."/>
            <person name="Takaki Y."/>
            <person name="Nishi S."/>
            <person name="Hori S."/>
            <person name="Arai W."/>
            <person name="Tsubouchi T."/>
            <person name="Morono Y."/>
            <person name="Uchiyama I."/>
            <person name="Ito T."/>
            <person name="Fujiyama A."/>
            <person name="Inagaki F."/>
            <person name="Takami H."/>
        </authorList>
    </citation>
    <scope>NUCLEOTIDE SEQUENCE</scope>
    <source>
        <strain evidence="8">Expedition CK06-06</strain>
    </source>
</reference>
<dbReference type="Gene3D" id="1.20.1250.20">
    <property type="entry name" value="MFS general substrate transporter like domains"/>
    <property type="match status" value="1"/>
</dbReference>
<evidence type="ECO:0000256" key="3">
    <source>
        <dbReference type="ARBA" id="ARBA00022692"/>
    </source>
</evidence>
<comment type="caution">
    <text evidence="8">The sequence shown here is derived from an EMBL/GenBank/DDBJ whole genome shotgun (WGS) entry which is preliminary data.</text>
</comment>
<dbReference type="GO" id="GO:0022857">
    <property type="term" value="F:transmembrane transporter activity"/>
    <property type="evidence" value="ECO:0007669"/>
    <property type="project" value="InterPro"/>
</dbReference>
<evidence type="ECO:0000259" key="7">
    <source>
        <dbReference type="PROSITE" id="PS50850"/>
    </source>
</evidence>
<dbReference type="GO" id="GO:0005886">
    <property type="term" value="C:plasma membrane"/>
    <property type="evidence" value="ECO:0007669"/>
    <property type="project" value="UniProtKB-SubCell"/>
</dbReference>
<dbReference type="AlphaFoldDB" id="X1BFB6"/>
<dbReference type="InterPro" id="IPR020846">
    <property type="entry name" value="MFS_dom"/>
</dbReference>
<dbReference type="CDD" id="cd17370">
    <property type="entry name" value="MFS_MJ1317_like"/>
    <property type="match status" value="1"/>
</dbReference>
<feature type="transmembrane region" description="Helical" evidence="6">
    <location>
        <begin position="17"/>
        <end position="37"/>
    </location>
</feature>
<dbReference type="PANTHER" id="PTHR42688">
    <property type="entry name" value="CONSERVED PROTEIN"/>
    <property type="match status" value="1"/>
</dbReference>
<dbReference type="InterPro" id="IPR011701">
    <property type="entry name" value="MFS"/>
</dbReference>
<protein>
    <recommendedName>
        <fullName evidence="7">Major facilitator superfamily (MFS) profile domain-containing protein</fullName>
    </recommendedName>
</protein>
<evidence type="ECO:0000256" key="2">
    <source>
        <dbReference type="ARBA" id="ARBA00022475"/>
    </source>
</evidence>
<evidence type="ECO:0000313" key="8">
    <source>
        <dbReference type="EMBL" id="GAG94619.1"/>
    </source>
</evidence>
<name>X1BFB6_9ZZZZ</name>
<feature type="domain" description="Major facilitator superfamily (MFS) profile" evidence="7">
    <location>
        <begin position="17"/>
        <end position="219"/>
    </location>
</feature>
<dbReference type="InterPro" id="IPR036259">
    <property type="entry name" value="MFS_trans_sf"/>
</dbReference>
<evidence type="ECO:0000256" key="6">
    <source>
        <dbReference type="SAM" id="Phobius"/>
    </source>
</evidence>
<keyword evidence="5 6" id="KW-0472">Membrane</keyword>
<dbReference type="PANTHER" id="PTHR42688:SF1">
    <property type="entry name" value="BLR5212 PROTEIN"/>
    <property type="match status" value="1"/>
</dbReference>
<feature type="transmembrane region" description="Helical" evidence="6">
    <location>
        <begin position="179"/>
        <end position="197"/>
    </location>
</feature>
<dbReference type="EMBL" id="BART01026248">
    <property type="protein sequence ID" value="GAG94619.1"/>
    <property type="molecule type" value="Genomic_DNA"/>
</dbReference>
<gene>
    <name evidence="8" type="ORF">S01H4_46884</name>
</gene>
<sequence>MSVKEQSNSLSTKKKRLIFGVSIPVFLMGLVSLFTDISSESIQSILPLFIFEIGGSVLALGIISGITNAIANILKGITGWMSDKINRRKPFIVAGYSLSNLSKPLIGLSPSWEMVLGLKTTDRIGKGLRTSSRDALISYYAEKKGRAFGLHRAMDTLGAVFGSLLAFILLYFAWTYSQIIFFSIIPGLIAIALILPVKDISSRELVKKSERKSKKEKME</sequence>
<dbReference type="SUPFAM" id="SSF103473">
    <property type="entry name" value="MFS general substrate transporter"/>
    <property type="match status" value="1"/>
</dbReference>
<evidence type="ECO:0000256" key="1">
    <source>
        <dbReference type="ARBA" id="ARBA00004651"/>
    </source>
</evidence>
<evidence type="ECO:0000256" key="5">
    <source>
        <dbReference type="ARBA" id="ARBA00023136"/>
    </source>
</evidence>
<dbReference type="InterPro" id="IPR052425">
    <property type="entry name" value="Uncharacterized_MFS-type"/>
</dbReference>
<keyword evidence="3 6" id="KW-0812">Transmembrane</keyword>
<dbReference type="Pfam" id="PF07690">
    <property type="entry name" value="MFS_1"/>
    <property type="match status" value="1"/>
</dbReference>
<feature type="transmembrane region" description="Helical" evidence="6">
    <location>
        <begin position="49"/>
        <end position="74"/>
    </location>
</feature>
<comment type="subcellular location">
    <subcellularLocation>
        <location evidence="1">Cell membrane</location>
        <topology evidence="1">Multi-pass membrane protein</topology>
    </subcellularLocation>
</comment>
<feature type="non-terminal residue" evidence="8">
    <location>
        <position position="219"/>
    </location>
</feature>
<keyword evidence="4 6" id="KW-1133">Transmembrane helix</keyword>
<feature type="transmembrane region" description="Helical" evidence="6">
    <location>
        <begin position="153"/>
        <end position="173"/>
    </location>
</feature>
<evidence type="ECO:0000256" key="4">
    <source>
        <dbReference type="ARBA" id="ARBA00022989"/>
    </source>
</evidence>
<proteinExistence type="predicted"/>
<dbReference type="PROSITE" id="PS50850">
    <property type="entry name" value="MFS"/>
    <property type="match status" value="1"/>
</dbReference>
<organism evidence="8">
    <name type="scientific">marine sediment metagenome</name>
    <dbReference type="NCBI Taxonomy" id="412755"/>
    <lineage>
        <taxon>unclassified sequences</taxon>
        <taxon>metagenomes</taxon>
        <taxon>ecological metagenomes</taxon>
    </lineage>
</organism>
<accession>X1BFB6</accession>